<dbReference type="OrthoDB" id="852723at2"/>
<keyword evidence="3" id="KW-1185">Reference proteome</keyword>
<dbReference type="AlphaFoldDB" id="A0A5B9FR51"/>
<gene>
    <name evidence="2" type="ORF">FUA48_02740</name>
</gene>
<accession>A0A5B9FR51</accession>
<dbReference type="EMBL" id="CP042831">
    <property type="protein sequence ID" value="QEE48526.1"/>
    <property type="molecule type" value="Genomic_DNA"/>
</dbReference>
<organism evidence="2 3">
    <name type="scientific">Flavobacterium alkalisoli</name>
    <dbReference type="NCBI Taxonomy" id="2602769"/>
    <lineage>
        <taxon>Bacteria</taxon>
        <taxon>Pseudomonadati</taxon>
        <taxon>Bacteroidota</taxon>
        <taxon>Flavobacteriia</taxon>
        <taxon>Flavobacteriales</taxon>
        <taxon>Flavobacteriaceae</taxon>
        <taxon>Flavobacterium</taxon>
    </lineage>
</organism>
<proteinExistence type="predicted"/>
<keyword evidence="1" id="KW-0472">Membrane</keyword>
<feature type="transmembrane region" description="Helical" evidence="1">
    <location>
        <begin position="21"/>
        <end position="42"/>
    </location>
</feature>
<sequence>MKDLLNIIIAERQTLLRGLTISFLLIFPFTFLPTIINNGWALQPIIQRVPYSSLYAFGFSLIVVIASVLHNYNNLVDRKRIFDKPAFKKLDFYGRLCGMGSIVNELETFLLGKVDKYYYRLNIIDPDLKKFKVEIIPLIDFTKNENLKVILKKEYNFREDLLVGQLINLTEQDLENENLLLDRLLILDKILTELRTVSLDINEYDLDE</sequence>
<reference evidence="2 3" key="1">
    <citation type="submission" date="2019-08" db="EMBL/GenBank/DDBJ databases">
        <title>Flavobacterium alkalisoli sp. nov., isolated from rhizosphere soil of Suaeda salsa.</title>
        <authorList>
            <person name="Sun J.-Q."/>
            <person name="Xu L."/>
        </authorList>
    </citation>
    <scope>NUCLEOTIDE SEQUENCE [LARGE SCALE GENOMIC DNA]</scope>
    <source>
        <strain evidence="2 3">XS-5</strain>
    </source>
</reference>
<dbReference type="RefSeq" id="WP_147582001.1">
    <property type="nucleotide sequence ID" value="NZ_CP042831.1"/>
</dbReference>
<keyword evidence="1" id="KW-1133">Transmembrane helix</keyword>
<keyword evidence="1" id="KW-0812">Transmembrane</keyword>
<feature type="transmembrane region" description="Helical" evidence="1">
    <location>
        <begin position="54"/>
        <end position="72"/>
    </location>
</feature>
<name>A0A5B9FR51_9FLAO</name>
<protein>
    <submittedName>
        <fullName evidence="2">Uncharacterized protein</fullName>
    </submittedName>
</protein>
<dbReference type="Proteomes" id="UP000321222">
    <property type="component" value="Chromosome"/>
</dbReference>
<evidence type="ECO:0000313" key="2">
    <source>
        <dbReference type="EMBL" id="QEE48526.1"/>
    </source>
</evidence>
<dbReference type="KEGG" id="fak:FUA48_02740"/>
<evidence type="ECO:0000256" key="1">
    <source>
        <dbReference type="SAM" id="Phobius"/>
    </source>
</evidence>
<evidence type="ECO:0000313" key="3">
    <source>
        <dbReference type="Proteomes" id="UP000321222"/>
    </source>
</evidence>